<dbReference type="SUPFAM" id="SSF52540">
    <property type="entry name" value="P-loop containing nucleoside triphosphate hydrolases"/>
    <property type="match status" value="1"/>
</dbReference>
<evidence type="ECO:0000256" key="1">
    <source>
        <dbReference type="ARBA" id="ARBA00004186"/>
    </source>
</evidence>
<keyword evidence="7 11" id="KW-0175">Coiled coil</keyword>
<keyword evidence="2" id="KW-0963">Cytoplasm</keyword>
<feature type="compositionally biased region" description="Basic and acidic residues" evidence="12">
    <location>
        <begin position="885"/>
        <end position="904"/>
    </location>
</feature>
<dbReference type="SUPFAM" id="SSF57997">
    <property type="entry name" value="Tropomyosin"/>
    <property type="match status" value="1"/>
</dbReference>
<dbReference type="InterPro" id="IPR019821">
    <property type="entry name" value="Kinesin_motor_CS"/>
</dbReference>
<feature type="coiled-coil region" evidence="11">
    <location>
        <begin position="1156"/>
        <end position="1205"/>
    </location>
</feature>
<feature type="region of interest" description="Disordered" evidence="12">
    <location>
        <begin position="1"/>
        <end position="31"/>
    </location>
</feature>
<name>A0ABM0JF10_APLCA</name>
<dbReference type="SMART" id="SM00129">
    <property type="entry name" value="KISc"/>
    <property type="match status" value="1"/>
</dbReference>
<evidence type="ECO:0000256" key="6">
    <source>
        <dbReference type="ARBA" id="ARBA00022840"/>
    </source>
</evidence>
<evidence type="ECO:0000256" key="9">
    <source>
        <dbReference type="ARBA" id="ARBA00023212"/>
    </source>
</evidence>
<dbReference type="InterPro" id="IPR027417">
    <property type="entry name" value="P-loop_NTPase"/>
</dbReference>
<keyword evidence="8 10" id="KW-0505">Motor protein</keyword>
<comment type="similarity">
    <text evidence="10">Belongs to the TRAFAC class myosin-kinesin ATPase superfamily. Kinesin family.</text>
</comment>
<dbReference type="PANTHER" id="PTHR47970:SF29">
    <property type="entry name" value="KINESIN FAMILY MEMBER 20B"/>
    <property type="match status" value="1"/>
</dbReference>
<evidence type="ECO:0000313" key="14">
    <source>
        <dbReference type="Proteomes" id="UP000694888"/>
    </source>
</evidence>
<feature type="compositionally biased region" description="Basic and acidic residues" evidence="12">
    <location>
        <begin position="1860"/>
        <end position="1914"/>
    </location>
</feature>
<dbReference type="PROSITE" id="PS50067">
    <property type="entry name" value="KINESIN_MOTOR_2"/>
    <property type="match status" value="1"/>
</dbReference>
<gene>
    <name evidence="15" type="primary">LOC101863652</name>
</gene>
<dbReference type="InterPro" id="IPR001752">
    <property type="entry name" value="Kinesin_motor_dom"/>
</dbReference>
<dbReference type="PROSITE" id="PS00411">
    <property type="entry name" value="KINESIN_MOTOR_1"/>
    <property type="match status" value="1"/>
</dbReference>
<feature type="region of interest" description="Disordered" evidence="12">
    <location>
        <begin position="2280"/>
        <end position="2339"/>
    </location>
</feature>
<dbReference type="Proteomes" id="UP000694888">
    <property type="component" value="Unplaced"/>
</dbReference>
<protein>
    <submittedName>
        <fullName evidence="15">Kinesin-like protein KIF20B isoform X1</fullName>
    </submittedName>
</protein>
<feature type="region of interest" description="Disordered" evidence="12">
    <location>
        <begin position="947"/>
        <end position="968"/>
    </location>
</feature>
<feature type="compositionally biased region" description="Basic residues" evidence="12">
    <location>
        <begin position="2326"/>
        <end position="2339"/>
    </location>
</feature>
<feature type="region of interest" description="Disordered" evidence="12">
    <location>
        <begin position="1581"/>
        <end position="1600"/>
    </location>
</feature>
<evidence type="ECO:0000256" key="7">
    <source>
        <dbReference type="ARBA" id="ARBA00023054"/>
    </source>
</evidence>
<dbReference type="PANTHER" id="PTHR47970">
    <property type="entry name" value="KINESIN-LIKE PROTEIN KIF11"/>
    <property type="match status" value="1"/>
</dbReference>
<dbReference type="InterPro" id="IPR036961">
    <property type="entry name" value="Kinesin_motor_dom_sf"/>
</dbReference>
<dbReference type="RefSeq" id="XP_005092214.1">
    <property type="nucleotide sequence ID" value="XM_005092157.3"/>
</dbReference>
<evidence type="ECO:0000256" key="12">
    <source>
        <dbReference type="SAM" id="MobiDB-lite"/>
    </source>
</evidence>
<dbReference type="Pfam" id="PF00225">
    <property type="entry name" value="Kinesin"/>
    <property type="match status" value="1"/>
</dbReference>
<proteinExistence type="inferred from homology"/>
<feature type="region of interest" description="Disordered" evidence="12">
    <location>
        <begin position="2031"/>
        <end position="2062"/>
    </location>
</feature>
<feature type="compositionally biased region" description="Basic and acidic residues" evidence="12">
    <location>
        <begin position="2206"/>
        <end position="2218"/>
    </location>
</feature>
<evidence type="ECO:0000256" key="8">
    <source>
        <dbReference type="ARBA" id="ARBA00023175"/>
    </source>
</evidence>
<evidence type="ECO:0000256" key="10">
    <source>
        <dbReference type="PROSITE-ProRule" id="PRU00283"/>
    </source>
</evidence>
<keyword evidence="4" id="KW-0493">Microtubule</keyword>
<feature type="domain" description="Kinesin motor" evidence="13">
    <location>
        <begin position="61"/>
        <end position="497"/>
    </location>
</feature>
<feature type="region of interest" description="Disordered" evidence="12">
    <location>
        <begin position="1709"/>
        <end position="1729"/>
    </location>
</feature>
<evidence type="ECO:0000256" key="5">
    <source>
        <dbReference type="ARBA" id="ARBA00022741"/>
    </source>
</evidence>
<feature type="region of interest" description="Disordered" evidence="12">
    <location>
        <begin position="1816"/>
        <end position="1914"/>
    </location>
</feature>
<comment type="subcellular location">
    <subcellularLocation>
        <location evidence="1">Cytoplasm</location>
        <location evidence="1">Cytoskeleton</location>
        <location evidence="1">Spindle</location>
    </subcellularLocation>
</comment>
<reference evidence="15" key="1">
    <citation type="submission" date="2025-08" db="UniProtKB">
        <authorList>
            <consortium name="RefSeq"/>
        </authorList>
    </citation>
    <scope>IDENTIFICATION</scope>
</reference>
<evidence type="ECO:0000256" key="4">
    <source>
        <dbReference type="ARBA" id="ARBA00022701"/>
    </source>
</evidence>
<keyword evidence="9" id="KW-0206">Cytoskeleton</keyword>
<sequence length="2339" mass="267781">MDSARGSNCGKRSFMELQTTGRRKPDSTEDEGILPVKKKLKTKLVDLFNRASLCLMNPEDRMNVYLRVKPFTKDEDSSQQCLEVEPDGQAVVATAPATSHSYKSMKRGLTKASHRFTFSKIFGADTSQKEFFNETMLGMTKDFISGQNSLVFSYGVTSSGKTYTIQGNPEDAGILPRCLDVIFNSINGKQMLDSTLKPCMFTDVIRLSPEEVQAEKKMKQKTLRMSVDDDTTVMALLGDDMESVLSDTTTSSTGTPEDPLLDVENREREELKVDVEDQGKIRFSVWVSFAEIYNEQVFDLLEPMPRKKNARRQVLRVSDDRNGNPYIKGLKEIHVESADEAYRLLIIGQRNLQTASTRLNHCSSRSHCIFNIKIVRVADKDDPHIARVSMLSLCDLAGSERYSKTQASGDRLKEAGNINTSLMTLGRCIETLRQNQMHKDQHTQKMVPFRDSKLTRLLQNFFNGSGRAAMIVNVSQCLSMFDDTLHVFKFSAIAKQVKHIEKPPKPPKPTKKAALQTAQRASIAWETKEMLEYDHDLEDDIVEEDESEACDDGDDSEPQMTLPQMKSYIKKLEANNKRLGQIVMEEIENSSNVESRVREEVSKAMMQQVVEIEETYSALLKESSEESQEISDERVRAVMEVYEKRLERIQRKVDEDDEWVSSLLLHQEEMKVKERDEKIADLEKQIDELKTCKEEDAKQGVNDSVDIGNSVLVETLTKRLEDASEACKDKDGKIEELESLLTEAGEVYNRHMEEIAELKKTLGKEKKREAEQEKNSGALKEQLEETKAKCDSLAQTLTEKEDLTLAQEEEISQRLKSKDATIASLEEECKELQGEIERLQDQMSQIDEQSRHNLEISSSSGRMSKESAKSDAPGQSETGEEQGENEEKMKCDEAESAEGEKEASESQNCLSAESMKTEMDALRLQITEYEESDKALKTELDKLKELTEEHKGQTEEYKSQLEESKNEVDRCKELENKLKGELQNIRYQVSEQEQKENRLNSEIEELKAKVEVLCEREKELGLEAEKLRDLSSEIESLKDLLSHSEKKEQELNAEIEKLQEQLLEQNKANEDLSGTVQALGNQISTMEKKRPYSSPSKTCITDIVNQIEQKNTPEIKKEVDSMIQDDEDEEIVFRSKPEPMTQTGLEQENTDLAVKLKETEMANAALRSKLKREEEDFFKREQALIHGYTAEIENLKLDLAKYKCKVETVGKSKSFRGKRKATTAVDVSVSSAFSDSLCVDSENEGTNVASVKANSSDGGSDDRLKIALISEELSTVQQQFLSLSCAYKQLQVLSANKKARLSIASIKGQSNQTNSFIQDVILGNPKKGLNQTSIFAPEENVTDSVLTFENEEFAIKLEEVMLKLSQQEQELRNSEEALKIEKKAREDAENKLTQIDNSKEQSGREHQDMVIQLKETLELTLANKNELETQVKATEEKLQTLTEQMAVGQEALKTATEERDHLKASVERLKQEILSIEEQKNQSQEVMNSAEEKMGALSREIDNLEVKVTSVTDQLAEAQEQCSRKCQENEVILKEKGELQSKLEADSKDLASCRERLQELELKHTNDSAAVQKIMSEKDELQKQLTHKEEQLSSREKELETKEAQFASELNDLKQHANKEESMAEAMTSLEEELANFKTMLQNKVKQLEEVEERQQEEAAEFSQKLLALEKEKKAAERKLTEAKEREEELETKCRELDRLNQLEQRLYEEHKMSADKEKRQEDKVEEMKAELAKKNAELEQLWNDINQKKELQRNFSDLEKNLAHEKESHKEAQNTIEKMVKDLKTLKAEMFDSEETMSQQESIIQTQDDELRRLQSEKDAGKAELERLSQTVHQKGEEISRLQSQISKLEGEVSSMHQIENETKKSEEREKMFHEKLQKSNSEKSELESKVDRLEKEKQRLQDDVDSSSKRIEKEKWEVEKLEERIRLADKRKHELEDEMREMKSKQKSLEEEVESVNKKRLEELEVKRQVETELKHLLKLEKQEQDDHTKLKDRLGEENVKLQKENIQLKTDIEKKNEELEKLKKSIEEKTESVQNLEKELQKQERTNKRNREEIENWKKERDSCVSKLEQLIRKGQQDNKQLSQEVEQLKKDNADLAKNVNNITNAKDSVIAELRKSNNTLSIQLAQVQGISPPPMMASPDTGYPNRLEFVEEEDKTSYVEVDATPPVALKKSRKRMNNVKQTVASSSVDPETHSGTPRKSLRPIEEKNEGEDSPRGSLCISPSRSPSKIPGKVAKLASDVLVGMSPLTRSGENIRIMQKNNYKLDTWLFRRLKTQSLKAKKSEAEGKTKKKKTSIQAPFEPASYVVPDESQNENLQPYSTRRSSRLRNRNKHSVV</sequence>
<dbReference type="Gene3D" id="3.40.850.10">
    <property type="entry name" value="Kinesin motor domain"/>
    <property type="match status" value="1"/>
</dbReference>
<dbReference type="GeneID" id="101863652"/>
<keyword evidence="5 10" id="KW-0547">Nucleotide-binding</keyword>
<dbReference type="InterPro" id="IPR047149">
    <property type="entry name" value="KIF11-like"/>
</dbReference>
<feature type="region of interest" description="Disordered" evidence="12">
    <location>
        <begin position="761"/>
        <end position="820"/>
    </location>
</feature>
<feature type="compositionally biased region" description="Basic and acidic residues" evidence="12">
    <location>
        <begin position="781"/>
        <end position="790"/>
    </location>
</feature>
<feature type="binding site" evidence="10">
    <location>
        <begin position="155"/>
        <end position="162"/>
    </location>
    <ligand>
        <name>ATP</name>
        <dbReference type="ChEBI" id="CHEBI:30616"/>
    </ligand>
</feature>
<keyword evidence="3" id="KW-0597">Phosphoprotein</keyword>
<organism evidence="14 15">
    <name type="scientific">Aplysia californica</name>
    <name type="common">California sea hare</name>
    <dbReference type="NCBI Taxonomy" id="6500"/>
    <lineage>
        <taxon>Eukaryota</taxon>
        <taxon>Metazoa</taxon>
        <taxon>Spiralia</taxon>
        <taxon>Lophotrochozoa</taxon>
        <taxon>Mollusca</taxon>
        <taxon>Gastropoda</taxon>
        <taxon>Heterobranchia</taxon>
        <taxon>Euthyneura</taxon>
        <taxon>Tectipleura</taxon>
        <taxon>Aplysiida</taxon>
        <taxon>Aplysioidea</taxon>
        <taxon>Aplysiidae</taxon>
        <taxon>Aplysia</taxon>
    </lineage>
</organism>
<feature type="region of interest" description="Disordered" evidence="12">
    <location>
        <begin position="1937"/>
        <end position="1956"/>
    </location>
</feature>
<keyword evidence="14" id="KW-1185">Reference proteome</keyword>
<feature type="region of interest" description="Disordered" evidence="12">
    <location>
        <begin position="833"/>
        <end position="914"/>
    </location>
</feature>
<feature type="compositionally biased region" description="Basic and acidic residues" evidence="12">
    <location>
        <begin position="761"/>
        <end position="774"/>
    </location>
</feature>
<dbReference type="PRINTS" id="PR00380">
    <property type="entry name" value="KINESINHEAVY"/>
</dbReference>
<feature type="compositionally biased region" description="Basic and acidic residues" evidence="12">
    <location>
        <begin position="1816"/>
        <end position="1828"/>
    </location>
</feature>
<accession>A0ABM0JF10</accession>
<feature type="compositionally biased region" description="Polar residues" evidence="12">
    <location>
        <begin position="2182"/>
        <end position="2201"/>
    </location>
</feature>
<keyword evidence="6 10" id="KW-0067">ATP-binding</keyword>
<evidence type="ECO:0000259" key="13">
    <source>
        <dbReference type="PROSITE" id="PS50067"/>
    </source>
</evidence>
<dbReference type="Gene3D" id="1.10.287.1490">
    <property type="match status" value="2"/>
</dbReference>
<evidence type="ECO:0000256" key="2">
    <source>
        <dbReference type="ARBA" id="ARBA00022490"/>
    </source>
</evidence>
<evidence type="ECO:0000313" key="15">
    <source>
        <dbReference type="RefSeq" id="XP_005092214.1"/>
    </source>
</evidence>
<evidence type="ECO:0000256" key="11">
    <source>
        <dbReference type="SAM" id="Coils"/>
    </source>
</evidence>
<feature type="region of interest" description="Disordered" evidence="12">
    <location>
        <begin position="2176"/>
        <end position="2235"/>
    </location>
</feature>
<evidence type="ECO:0000256" key="3">
    <source>
        <dbReference type="ARBA" id="ARBA00022553"/>
    </source>
</evidence>